<keyword evidence="1" id="KW-1133">Transmembrane helix</keyword>
<dbReference type="InParanoid" id="A0A2S8SUQ7"/>
<comment type="caution">
    <text evidence="2">The sequence shown here is derived from an EMBL/GenBank/DDBJ whole genome shotgun (WGS) entry which is preliminary data.</text>
</comment>
<evidence type="ECO:0000256" key="1">
    <source>
        <dbReference type="SAM" id="Phobius"/>
    </source>
</evidence>
<feature type="transmembrane region" description="Helical" evidence="1">
    <location>
        <begin position="32"/>
        <end position="51"/>
    </location>
</feature>
<dbReference type="Proteomes" id="UP000237684">
    <property type="component" value="Unassembled WGS sequence"/>
</dbReference>
<keyword evidence="3" id="KW-1185">Reference proteome</keyword>
<gene>
    <name evidence="2" type="ORF">B1R32_10417</name>
</gene>
<evidence type="ECO:0000313" key="2">
    <source>
        <dbReference type="EMBL" id="PQV64524.1"/>
    </source>
</evidence>
<evidence type="ECO:0000313" key="3">
    <source>
        <dbReference type="Proteomes" id="UP000237684"/>
    </source>
</evidence>
<name>A0A2S8SUQ7_9BACT</name>
<organism evidence="2 3">
    <name type="scientific">Abditibacterium utsteinense</name>
    <dbReference type="NCBI Taxonomy" id="1960156"/>
    <lineage>
        <taxon>Bacteria</taxon>
        <taxon>Pseudomonadati</taxon>
        <taxon>Abditibacteriota</taxon>
        <taxon>Abditibacteriia</taxon>
        <taxon>Abditibacteriales</taxon>
        <taxon>Abditibacteriaceae</taxon>
        <taxon>Abditibacterium</taxon>
    </lineage>
</organism>
<keyword evidence="1" id="KW-0812">Transmembrane</keyword>
<dbReference type="AlphaFoldDB" id="A0A2S8SUQ7"/>
<sequence length="160" mass="18797">MNDQNELNRELSSPPTTWAVDKKAKRRFEVKGAIWGFLLGSAFMILVRYKFSTDAESGNFKIFFPLFMVAMCSLWGAMAGSAISKEHPKLRRVDIQLCVLFFFLQFAWFAGREWLLPRWTESEWMKESSRWLTSALLLLGWIAHRRVERKLKEQSSQNRL</sequence>
<keyword evidence="1" id="KW-0472">Membrane</keyword>
<dbReference type="EMBL" id="NIGF01000004">
    <property type="protein sequence ID" value="PQV64524.1"/>
    <property type="molecule type" value="Genomic_DNA"/>
</dbReference>
<reference evidence="2 3" key="1">
    <citation type="journal article" date="2018" name="Syst. Appl. Microbiol.">
        <title>Abditibacterium utsteinense sp. nov., the first cultivated member of candidate phylum FBP, isolated from ice-free Antarctic soil samples.</title>
        <authorList>
            <person name="Tahon G."/>
            <person name="Tytgat B."/>
            <person name="Lebbe L."/>
            <person name="Carlier A."/>
            <person name="Willems A."/>
        </authorList>
    </citation>
    <scope>NUCLEOTIDE SEQUENCE [LARGE SCALE GENOMIC DNA]</scope>
    <source>
        <strain evidence="2 3">LMG 29911</strain>
    </source>
</reference>
<proteinExistence type="predicted"/>
<protein>
    <submittedName>
        <fullName evidence="2">Uncharacterized protein</fullName>
    </submittedName>
</protein>
<accession>A0A2S8SUQ7</accession>
<dbReference type="RefSeq" id="WP_105482907.1">
    <property type="nucleotide sequence ID" value="NZ_NIGF01000004.1"/>
</dbReference>
<feature type="transmembrane region" description="Helical" evidence="1">
    <location>
        <begin position="63"/>
        <end position="83"/>
    </location>
</feature>
<feature type="transmembrane region" description="Helical" evidence="1">
    <location>
        <begin position="95"/>
        <end position="111"/>
    </location>
</feature>